<feature type="chain" id="PRO_5014145891" evidence="1">
    <location>
        <begin position="22"/>
        <end position="151"/>
    </location>
</feature>
<proteinExistence type="predicted"/>
<reference evidence="2 3" key="1">
    <citation type="submission" date="2017-12" db="EMBL/GenBank/DDBJ databases">
        <title>The draft genome sequence of Brumimicrobium saltpan LHR20.</title>
        <authorList>
            <person name="Do Z.-J."/>
            <person name="Luo H.-R."/>
        </authorList>
    </citation>
    <scope>NUCLEOTIDE SEQUENCE [LARGE SCALE GENOMIC DNA]</scope>
    <source>
        <strain evidence="2 3">LHR20</strain>
    </source>
</reference>
<protein>
    <submittedName>
        <fullName evidence="2">Uncharacterized protein</fullName>
    </submittedName>
</protein>
<dbReference type="Proteomes" id="UP000236654">
    <property type="component" value="Unassembled WGS sequence"/>
</dbReference>
<accession>A0A2I0R3K3</accession>
<feature type="signal peptide" evidence="1">
    <location>
        <begin position="1"/>
        <end position="21"/>
    </location>
</feature>
<keyword evidence="3" id="KW-1185">Reference proteome</keyword>
<comment type="caution">
    <text evidence="2">The sequence shown here is derived from an EMBL/GenBank/DDBJ whole genome shotgun (WGS) entry which is preliminary data.</text>
</comment>
<evidence type="ECO:0000313" key="3">
    <source>
        <dbReference type="Proteomes" id="UP000236654"/>
    </source>
</evidence>
<evidence type="ECO:0000256" key="1">
    <source>
        <dbReference type="SAM" id="SignalP"/>
    </source>
</evidence>
<organism evidence="2 3">
    <name type="scientific">Brumimicrobium salinarum</name>
    <dbReference type="NCBI Taxonomy" id="2058658"/>
    <lineage>
        <taxon>Bacteria</taxon>
        <taxon>Pseudomonadati</taxon>
        <taxon>Bacteroidota</taxon>
        <taxon>Flavobacteriia</taxon>
        <taxon>Flavobacteriales</taxon>
        <taxon>Crocinitomicaceae</taxon>
        <taxon>Brumimicrobium</taxon>
    </lineage>
</organism>
<keyword evidence="1" id="KW-0732">Signal</keyword>
<evidence type="ECO:0000313" key="2">
    <source>
        <dbReference type="EMBL" id="PKR81157.1"/>
    </source>
</evidence>
<name>A0A2I0R3K3_9FLAO</name>
<gene>
    <name evidence="2" type="ORF">CW751_06120</name>
</gene>
<dbReference type="AlphaFoldDB" id="A0A2I0R3K3"/>
<sequence length="151" mass="17658">MMLKLVFFSTFLCLITTYVSGQDNQAAIKVWQQQNPNVLFVSYERFELMSPEERVRLKSLKVIFYHQNINMDDIYAFDHSTKTYEDANSPHADEIKRWLGVNQDLKLIKQSTFINAPASSQTEYMECLRCLVLIGELITMEDILNFESENN</sequence>
<dbReference type="EMBL" id="PJNI01000005">
    <property type="protein sequence ID" value="PKR81157.1"/>
    <property type="molecule type" value="Genomic_DNA"/>
</dbReference>